<accession>A0ABM9SXY9</accession>
<protein>
    <submittedName>
        <fullName evidence="1">Uncharacterized protein</fullName>
    </submittedName>
</protein>
<reference evidence="1 2" key="1">
    <citation type="submission" date="2015-03" db="EMBL/GenBank/DDBJ databases">
        <authorList>
            <consortium name="Pathogen Informatics"/>
            <person name="Murphy D."/>
        </authorList>
    </citation>
    <scope>NUCLEOTIDE SEQUENCE [LARGE SCALE GENOMIC DNA]</scope>
    <source>
        <strain evidence="1 2">IP08791</strain>
    </source>
</reference>
<evidence type="ECO:0000313" key="2">
    <source>
        <dbReference type="Proteomes" id="UP000038647"/>
    </source>
</evidence>
<gene>
    <name evidence="1" type="ORF">ERS137966_03916</name>
</gene>
<dbReference type="Proteomes" id="UP000038647">
    <property type="component" value="Unassembled WGS sequence"/>
</dbReference>
<organism evidence="1 2">
    <name type="scientific">Yersinia aldovae</name>
    <dbReference type="NCBI Taxonomy" id="29483"/>
    <lineage>
        <taxon>Bacteria</taxon>
        <taxon>Pseudomonadati</taxon>
        <taxon>Pseudomonadota</taxon>
        <taxon>Gammaproteobacteria</taxon>
        <taxon>Enterobacterales</taxon>
        <taxon>Yersiniaceae</taxon>
        <taxon>Yersinia</taxon>
    </lineage>
</organism>
<evidence type="ECO:0000313" key="1">
    <source>
        <dbReference type="EMBL" id="CNL69497.1"/>
    </source>
</evidence>
<dbReference type="EMBL" id="CQEH01000027">
    <property type="protein sequence ID" value="CNL69497.1"/>
    <property type="molecule type" value="Genomic_DNA"/>
</dbReference>
<sequence>MNAPKHYSECISLSVSSMMAKSWRSSRSYSALTAGFFSIRATTCSWDRLGGWRLLSKSQLLHSFGGFAFLFPRHISRFLHHNVQNNNLPVYLRHKNDAVPALRLIKTQLKHIFVVMHRDSINHLNTVALHALSQANKIGLQADGLGKKLGDDVVIVIFNGVVHRLKNNRNVIFLRLRIYRKERPDKPQCHRGVYPPRSKVGVVDAASLRIFLPGATTGQQNQIICI</sequence>
<keyword evidence="2" id="KW-1185">Reference proteome</keyword>
<comment type="caution">
    <text evidence="1">The sequence shown here is derived from an EMBL/GenBank/DDBJ whole genome shotgun (WGS) entry which is preliminary data.</text>
</comment>
<proteinExistence type="predicted"/>
<name>A0ABM9SXY9_YERAL</name>